<accession>A0A3Q8X7H3</accession>
<dbReference type="GO" id="GO:0005886">
    <property type="term" value="C:plasma membrane"/>
    <property type="evidence" value="ECO:0007669"/>
    <property type="project" value="UniProtKB-SubCell"/>
</dbReference>
<feature type="transmembrane region" description="Helical" evidence="7">
    <location>
        <begin position="12"/>
        <end position="29"/>
    </location>
</feature>
<feature type="transmembrane region" description="Helical" evidence="7">
    <location>
        <begin position="180"/>
        <end position="205"/>
    </location>
</feature>
<feature type="transmembrane region" description="Helical" evidence="7">
    <location>
        <begin position="108"/>
        <end position="127"/>
    </location>
</feature>
<protein>
    <submittedName>
        <fullName evidence="9">Carbohydrate ABC transporter permease</fullName>
    </submittedName>
</protein>
<evidence type="ECO:0000256" key="5">
    <source>
        <dbReference type="ARBA" id="ARBA00022989"/>
    </source>
</evidence>
<dbReference type="InterPro" id="IPR035906">
    <property type="entry name" value="MetI-like_sf"/>
</dbReference>
<keyword evidence="6 7" id="KW-0472">Membrane</keyword>
<keyword evidence="3" id="KW-1003">Cell membrane</keyword>
<feature type="transmembrane region" description="Helical" evidence="7">
    <location>
        <begin position="255"/>
        <end position="274"/>
    </location>
</feature>
<dbReference type="KEGG" id="palb:EJC50_16440"/>
<dbReference type="OrthoDB" id="9810086at2"/>
<keyword evidence="5 7" id="KW-1133">Transmembrane helix</keyword>
<proteinExistence type="inferred from homology"/>
<feature type="domain" description="ABC transmembrane type-1" evidence="8">
    <location>
        <begin position="72"/>
        <end position="274"/>
    </location>
</feature>
<dbReference type="RefSeq" id="WP_126016785.1">
    <property type="nucleotide sequence ID" value="NZ_CP034437.1"/>
</dbReference>
<keyword evidence="10" id="KW-1185">Reference proteome</keyword>
<evidence type="ECO:0000256" key="2">
    <source>
        <dbReference type="ARBA" id="ARBA00022448"/>
    </source>
</evidence>
<keyword evidence="2 7" id="KW-0813">Transport</keyword>
<evidence type="ECO:0000256" key="6">
    <source>
        <dbReference type="ARBA" id="ARBA00023136"/>
    </source>
</evidence>
<dbReference type="GO" id="GO:0055085">
    <property type="term" value="P:transmembrane transport"/>
    <property type="evidence" value="ECO:0007669"/>
    <property type="project" value="InterPro"/>
</dbReference>
<comment type="similarity">
    <text evidence="7">Belongs to the binding-protein-dependent transport system permease family.</text>
</comment>
<evidence type="ECO:0000256" key="3">
    <source>
        <dbReference type="ARBA" id="ARBA00022475"/>
    </source>
</evidence>
<keyword evidence="4 7" id="KW-0812">Transmembrane</keyword>
<organism evidence="9 10">
    <name type="scientific">Paenibacillus albus</name>
    <dbReference type="NCBI Taxonomy" id="2495582"/>
    <lineage>
        <taxon>Bacteria</taxon>
        <taxon>Bacillati</taxon>
        <taxon>Bacillota</taxon>
        <taxon>Bacilli</taxon>
        <taxon>Bacillales</taxon>
        <taxon>Paenibacillaceae</taxon>
        <taxon>Paenibacillus</taxon>
    </lineage>
</organism>
<feature type="transmembrane region" description="Helical" evidence="7">
    <location>
        <begin position="72"/>
        <end position="96"/>
    </location>
</feature>
<dbReference type="Proteomes" id="UP000272528">
    <property type="component" value="Chromosome"/>
</dbReference>
<dbReference type="AlphaFoldDB" id="A0A3Q8X7H3"/>
<evidence type="ECO:0000259" key="8">
    <source>
        <dbReference type="PROSITE" id="PS50928"/>
    </source>
</evidence>
<dbReference type="SUPFAM" id="SSF161098">
    <property type="entry name" value="MetI-like"/>
    <property type="match status" value="1"/>
</dbReference>
<dbReference type="EMBL" id="CP034437">
    <property type="protein sequence ID" value="AZN41078.1"/>
    <property type="molecule type" value="Genomic_DNA"/>
</dbReference>
<gene>
    <name evidence="9" type="ORF">EJC50_16440</name>
</gene>
<evidence type="ECO:0000313" key="10">
    <source>
        <dbReference type="Proteomes" id="UP000272528"/>
    </source>
</evidence>
<dbReference type="Gene3D" id="1.10.3720.10">
    <property type="entry name" value="MetI-like"/>
    <property type="match status" value="1"/>
</dbReference>
<sequence length="289" mass="32923">MLNKKMNVFDYLNYLFMTLLCLTMIYPFLHTFSLSFSDPIEASKGGFMFWPRGFQLDTYKGLLKDSLFWRSYLNIVAVTAIGVAVCLFLTSCASYVLSLPHYPFRRFFTMFIVFTMFFSGGIIPSYLLTKDLHLMNTWIPLWIPGVIAAFNIILLINFFKQIPSEVREAAVIDGASDFAIFTRIVLPLSKPVLATVGLFLAVMFWNDWFTPYLYLNDTDKYTLPLILKKYVVNSEIDGLSGFVKATNQQVLPSQVRSTVILVGILPTLVIYPFIQKYFVKGVTLGSLKG</sequence>
<dbReference type="PANTHER" id="PTHR43744:SF9">
    <property type="entry name" value="POLYGALACTURONAN_RHAMNOGALACTURONAN TRANSPORT SYSTEM PERMEASE PROTEIN YTCP"/>
    <property type="match status" value="1"/>
</dbReference>
<comment type="subcellular location">
    <subcellularLocation>
        <location evidence="1 7">Cell membrane</location>
        <topology evidence="1 7">Multi-pass membrane protein</topology>
    </subcellularLocation>
</comment>
<reference evidence="10" key="1">
    <citation type="submission" date="2018-12" db="EMBL/GenBank/DDBJ databases">
        <title>Genome sequence of Peanibacillus sp.</title>
        <authorList>
            <person name="Subramani G."/>
            <person name="Srinivasan S."/>
            <person name="Kim M.K."/>
        </authorList>
    </citation>
    <scope>NUCLEOTIDE SEQUENCE [LARGE SCALE GENOMIC DNA]</scope>
    <source>
        <strain evidence="10">18JY67-1</strain>
    </source>
</reference>
<dbReference type="Pfam" id="PF00528">
    <property type="entry name" value="BPD_transp_1"/>
    <property type="match status" value="1"/>
</dbReference>
<evidence type="ECO:0000256" key="1">
    <source>
        <dbReference type="ARBA" id="ARBA00004651"/>
    </source>
</evidence>
<evidence type="ECO:0000256" key="7">
    <source>
        <dbReference type="RuleBase" id="RU363032"/>
    </source>
</evidence>
<dbReference type="PANTHER" id="PTHR43744">
    <property type="entry name" value="ABC TRANSPORTER PERMEASE PROTEIN MG189-RELATED-RELATED"/>
    <property type="match status" value="1"/>
</dbReference>
<dbReference type="PROSITE" id="PS50928">
    <property type="entry name" value="ABC_TM1"/>
    <property type="match status" value="1"/>
</dbReference>
<dbReference type="CDD" id="cd06261">
    <property type="entry name" value="TM_PBP2"/>
    <property type="match status" value="1"/>
</dbReference>
<evidence type="ECO:0000256" key="4">
    <source>
        <dbReference type="ARBA" id="ARBA00022692"/>
    </source>
</evidence>
<evidence type="ECO:0000313" key="9">
    <source>
        <dbReference type="EMBL" id="AZN41078.1"/>
    </source>
</evidence>
<name>A0A3Q8X7H3_9BACL</name>
<dbReference type="InterPro" id="IPR000515">
    <property type="entry name" value="MetI-like"/>
</dbReference>
<feature type="transmembrane region" description="Helical" evidence="7">
    <location>
        <begin position="139"/>
        <end position="159"/>
    </location>
</feature>